<evidence type="ECO:0000259" key="5">
    <source>
        <dbReference type="Pfam" id="PF00460"/>
    </source>
</evidence>
<dbReference type="PANTHER" id="PTHR30435:SF19">
    <property type="entry name" value="FLAGELLAR BASAL-BODY ROD PROTEIN FLGG"/>
    <property type="match status" value="1"/>
</dbReference>
<evidence type="ECO:0000256" key="3">
    <source>
        <dbReference type="ARBA" id="ARBA00023143"/>
    </source>
</evidence>
<keyword evidence="3 4" id="KW-0975">Bacterial flagellum</keyword>
<dbReference type="InterPro" id="IPR037925">
    <property type="entry name" value="FlgE/F/G-like"/>
</dbReference>
<dbReference type="GO" id="GO:0009425">
    <property type="term" value="C:bacterial-type flagellum basal body"/>
    <property type="evidence" value="ECO:0007669"/>
    <property type="project" value="UniProtKB-SubCell"/>
</dbReference>
<keyword evidence="9" id="KW-1185">Reference proteome</keyword>
<dbReference type="AlphaFoldDB" id="A0A2G4YM15"/>
<feature type="domain" description="Flagellar basal body rod protein N-terminal" evidence="5">
    <location>
        <begin position="22"/>
        <end position="50"/>
    </location>
</feature>
<organism evidence="8 9">
    <name type="scientific">Paremcibacter congregatus</name>
    <dbReference type="NCBI Taxonomy" id="2043170"/>
    <lineage>
        <taxon>Bacteria</taxon>
        <taxon>Pseudomonadati</taxon>
        <taxon>Pseudomonadota</taxon>
        <taxon>Alphaproteobacteria</taxon>
        <taxon>Emcibacterales</taxon>
        <taxon>Emcibacteraceae</taxon>
        <taxon>Paremcibacter</taxon>
    </lineage>
</organism>
<dbReference type="GO" id="GO:0071978">
    <property type="term" value="P:bacterial-type flagellum-dependent swarming motility"/>
    <property type="evidence" value="ECO:0007669"/>
    <property type="project" value="TreeGrafter"/>
</dbReference>
<evidence type="ECO:0000313" key="9">
    <source>
        <dbReference type="Proteomes" id="UP000229730"/>
    </source>
</evidence>
<evidence type="ECO:0000259" key="7">
    <source>
        <dbReference type="Pfam" id="PF22692"/>
    </source>
</evidence>
<comment type="similarity">
    <text evidence="2 4">Belongs to the flagella basal body rod proteins family.</text>
</comment>
<feature type="domain" description="Flagellar hook protein FlgE/F/G-like D1" evidence="7">
    <location>
        <begin position="101"/>
        <end position="167"/>
    </location>
</feature>
<reference evidence="8 9" key="1">
    <citation type="submission" date="2017-10" db="EMBL/GenBank/DDBJ databases">
        <title>Frigbacter circumglobatus gen. nov. sp. nov., isolated from sediment cultured in situ.</title>
        <authorList>
            <person name="Zhao Z."/>
        </authorList>
    </citation>
    <scope>NUCLEOTIDE SEQUENCE [LARGE SCALE GENOMIC DNA]</scope>
    <source>
        <strain evidence="8 9">ZYL</strain>
    </source>
</reference>
<evidence type="ECO:0000313" key="8">
    <source>
        <dbReference type="EMBL" id="PHZ83341.1"/>
    </source>
</evidence>
<dbReference type="Pfam" id="PF22692">
    <property type="entry name" value="LlgE_F_G_D1"/>
    <property type="match status" value="1"/>
</dbReference>
<evidence type="ECO:0000256" key="1">
    <source>
        <dbReference type="ARBA" id="ARBA00004117"/>
    </source>
</evidence>
<dbReference type="PANTHER" id="PTHR30435">
    <property type="entry name" value="FLAGELLAR PROTEIN"/>
    <property type="match status" value="1"/>
</dbReference>
<gene>
    <name evidence="8" type="ORF">CRD36_17395</name>
</gene>
<comment type="caution">
    <text evidence="8">The sequence shown here is derived from an EMBL/GenBank/DDBJ whole genome shotgun (WGS) entry which is preliminary data.</text>
</comment>
<dbReference type="InterPro" id="IPR001444">
    <property type="entry name" value="Flag_bb_rod_N"/>
</dbReference>
<evidence type="ECO:0000259" key="6">
    <source>
        <dbReference type="Pfam" id="PF06429"/>
    </source>
</evidence>
<feature type="domain" description="Flagellar basal-body/hook protein C-terminal" evidence="6">
    <location>
        <begin position="212"/>
        <end position="255"/>
    </location>
</feature>
<dbReference type="InterPro" id="IPR053967">
    <property type="entry name" value="LlgE_F_G-like_D1"/>
</dbReference>
<dbReference type="Proteomes" id="UP000229730">
    <property type="component" value="Unassembled WGS sequence"/>
</dbReference>
<dbReference type="Pfam" id="PF06429">
    <property type="entry name" value="Flg_bbr_C"/>
    <property type="match status" value="1"/>
</dbReference>
<dbReference type="SUPFAM" id="SSF117143">
    <property type="entry name" value="Flagellar hook protein flgE"/>
    <property type="match status" value="1"/>
</dbReference>
<dbReference type="Pfam" id="PF00460">
    <property type="entry name" value="Flg_bb_rod"/>
    <property type="match status" value="1"/>
</dbReference>
<dbReference type="OrthoDB" id="9804559at2"/>
<evidence type="ECO:0000256" key="2">
    <source>
        <dbReference type="ARBA" id="ARBA00009677"/>
    </source>
</evidence>
<sequence length="261" mass="28562">MVGTGNKSNGQKGPKMDTTLSVALSHQVARRRQMDIIANNIANMSTTAFKRENVMFGQYLQDAEGDMPKAVRQISYVQDYGIARNMSDGNYETTGNVMDIALSGNGLFQVKRDNGEMAYTRNGHFAISDNYTLITSTGEEVMDVSEKPIQLPPGVSNIEISSDGTISSPDTGVIAKLNVVTFTDTSKMKKIGRNMFNADVPVIPATDYQITQGVAETSNVQPVVEVTRMIDVSRSYIQTSKIMEKLQDMRSKAINQLAKVG</sequence>
<proteinExistence type="inferred from homology"/>
<dbReference type="InterPro" id="IPR010930">
    <property type="entry name" value="Flg_bb/hook_C_dom"/>
</dbReference>
<evidence type="ECO:0000256" key="4">
    <source>
        <dbReference type="RuleBase" id="RU362116"/>
    </source>
</evidence>
<dbReference type="InterPro" id="IPR020013">
    <property type="entry name" value="Flagellar_FlgE/F/G"/>
</dbReference>
<dbReference type="NCBIfam" id="TIGR03506">
    <property type="entry name" value="FlgEFG_subfam"/>
    <property type="match status" value="1"/>
</dbReference>
<protein>
    <submittedName>
        <fullName evidence="8">Uncharacterized protein</fullName>
    </submittedName>
</protein>
<name>A0A2G4YM15_9PROT</name>
<dbReference type="InParanoid" id="A0A2G4YM15"/>
<accession>A0A2G4YM15</accession>
<comment type="subcellular location">
    <subcellularLocation>
        <location evidence="1 4">Bacterial flagellum basal body</location>
    </subcellularLocation>
</comment>
<dbReference type="EMBL" id="PDEM01000033">
    <property type="protein sequence ID" value="PHZ83341.1"/>
    <property type="molecule type" value="Genomic_DNA"/>
</dbReference>